<feature type="domain" description="Shikimate dehydrogenase substrate binding N-terminal" evidence="10">
    <location>
        <begin position="502"/>
        <end position="583"/>
    </location>
</feature>
<evidence type="ECO:0000256" key="5">
    <source>
        <dbReference type="ARBA" id="ARBA00022989"/>
    </source>
</evidence>
<dbReference type="Gene3D" id="3.40.50.1820">
    <property type="entry name" value="alpha/beta hydrolase"/>
    <property type="match status" value="1"/>
</dbReference>
<dbReference type="GO" id="GO:0004764">
    <property type="term" value="F:shikimate 3-dehydrogenase (NADP+) activity"/>
    <property type="evidence" value="ECO:0007669"/>
    <property type="project" value="InterPro"/>
</dbReference>
<reference evidence="11 12" key="2">
    <citation type="submission" date="2017-02" db="EMBL/GenBank/DDBJ databases">
        <title>A genome survey and senescence transcriptome analysis in Lentinula edodes.</title>
        <authorList>
            <person name="Sakamoto Y."/>
            <person name="Nakade K."/>
            <person name="Sato S."/>
            <person name="Yoshida Y."/>
            <person name="Miyazaki K."/>
            <person name="Natsume S."/>
            <person name="Konno N."/>
        </authorList>
    </citation>
    <scope>NUCLEOTIDE SEQUENCE [LARGE SCALE GENOMIC DNA]</scope>
    <source>
        <strain evidence="11 12">NBRC 111202</strain>
    </source>
</reference>
<dbReference type="GO" id="GO:0016787">
    <property type="term" value="F:hydrolase activity"/>
    <property type="evidence" value="ECO:0007669"/>
    <property type="project" value="UniProtKB-KW"/>
</dbReference>
<dbReference type="SUPFAM" id="SSF51735">
    <property type="entry name" value="NAD(P)-binding Rossmann-fold domains"/>
    <property type="match status" value="1"/>
</dbReference>
<dbReference type="Proteomes" id="UP000188533">
    <property type="component" value="Unassembled WGS sequence"/>
</dbReference>
<dbReference type="FunFam" id="3.40.50.1820:FF:000095">
    <property type="entry name" value="Triglyceride lipase-cholesterol esterase"/>
    <property type="match status" value="1"/>
</dbReference>
<keyword evidence="5 8" id="KW-1133">Transmembrane helix</keyword>
<proteinExistence type="predicted"/>
<evidence type="ECO:0000256" key="3">
    <source>
        <dbReference type="ARBA" id="ARBA00022801"/>
    </source>
</evidence>
<gene>
    <name evidence="11" type="ORF">LENED_007461</name>
</gene>
<dbReference type="STRING" id="5353.A0A1Q3EEF0"/>
<sequence length="868" mass="96660">MARVPLIGRLSFREYVALVFGLIFIAFEGLIRLVIILLLPRILINWFYDRSRSLFHFLGGRGLKKQNSRDPKATPRVNAQRQIKRSMADQILHARDFGELCALHGYMPEEHVVLTKDGYLLGLHRISSKKGQQNSRPGISTGKPVVYLHHGLLMNSEVWVCLTDAERALPFVLVEQGFDVWLGNNRGNKYSKKSIHHGPNSTKFWDFSIDDFAWHDIPDSIQYILDITKAPKLSYVGFSQGTAQAFAALSIHPQLNEKINVFIALAPALSPAGLSASIVDGLMKSSPTLMFLFFGRKSILSSATMWQSILYPPIFAKVIDVSLIWMFNWHNRNITPSQKIAAYAHLYSFASTKSVVHWFQIMRNGAFLMYDDEVMSPVVRTSVSSYRPARFPTKNIATPIVLLYGDRDSLVDIDAMMSQLPEHTEARRLHSYEHIDILWGKDVDRDVIPEVLDALKRQKLFTGPSGRTEYKAFAYSLLSPLLPFDLLNFTMSNPENHTFYRLYGFPVAHSASPSFHNHIFNQLGGNKEYSLFSTSKVIPELLEEIRNESFGGSSVTMPIKSAIIPYLDGLSPESEASGAVNTIVKVPSPDGPKLIGTNTDILGIQNALLNQLRLQHPMISISSQASYSEGLGAGAIFGGGATTRSAVYALTKLGLYPIYLVNRDADEVKAVQDAYPELVKKGSLIRLDHPDAVENLLAQPDSPRILMIVGAIPAIPPITKAERMVYTVASALFTLPYHPLTVDASTRKSLPIPTKRLFLEMAYKPRLTPMLKVAIAHNCDGIDGTHAVVEQGFAQQRMWLRGDVSAETGSDTTILGPIIEQKARNLIAKMGDVVVKDTEVDRAASIEATPIPKTHRIERVDPFPFIIM</sequence>
<keyword evidence="12" id="KW-1185">Reference proteome</keyword>
<accession>A0A1Q3EEF0</accession>
<evidence type="ECO:0000259" key="10">
    <source>
        <dbReference type="Pfam" id="PF08501"/>
    </source>
</evidence>
<protein>
    <submittedName>
        <fullName evidence="11">Triacylglycerol lipase</fullName>
    </submittedName>
</protein>
<evidence type="ECO:0000256" key="6">
    <source>
        <dbReference type="ARBA" id="ARBA00023098"/>
    </source>
</evidence>
<dbReference type="SUPFAM" id="SSF53223">
    <property type="entry name" value="Aminoacid dehydrogenase-like, N-terminal domain"/>
    <property type="match status" value="1"/>
</dbReference>
<dbReference type="Pfam" id="PF00561">
    <property type="entry name" value="Abhydrolase_1"/>
    <property type="match status" value="1"/>
</dbReference>
<name>A0A1Q3EEF0_LENED</name>
<feature type="domain" description="AB hydrolase-1" evidence="9">
    <location>
        <begin position="144"/>
        <end position="434"/>
    </location>
</feature>
<feature type="transmembrane region" description="Helical" evidence="8">
    <location>
        <begin position="15"/>
        <end position="44"/>
    </location>
</feature>
<evidence type="ECO:0000313" key="12">
    <source>
        <dbReference type="Proteomes" id="UP000188533"/>
    </source>
</evidence>
<evidence type="ECO:0000256" key="1">
    <source>
        <dbReference type="ARBA" id="ARBA00004167"/>
    </source>
</evidence>
<evidence type="ECO:0000313" key="11">
    <source>
        <dbReference type="EMBL" id="GAW05595.1"/>
    </source>
</evidence>
<dbReference type="InterPro" id="IPR013708">
    <property type="entry name" value="Shikimate_DH-bd_N"/>
</dbReference>
<keyword evidence="7 8" id="KW-0472">Membrane</keyword>
<comment type="subcellular location">
    <subcellularLocation>
        <location evidence="1">Membrane</location>
        <topology evidence="1">Single-pass membrane protein</topology>
    </subcellularLocation>
</comment>
<dbReference type="Pfam" id="PF08501">
    <property type="entry name" value="Shikimate_dh_N"/>
    <property type="match status" value="1"/>
</dbReference>
<evidence type="ECO:0000256" key="7">
    <source>
        <dbReference type="ARBA" id="ARBA00023136"/>
    </source>
</evidence>
<dbReference type="InterPro" id="IPR036291">
    <property type="entry name" value="NAD(P)-bd_dom_sf"/>
</dbReference>
<keyword evidence="2 8" id="KW-0812">Transmembrane</keyword>
<dbReference type="PANTHER" id="PTHR11005">
    <property type="entry name" value="LYSOSOMAL ACID LIPASE-RELATED"/>
    <property type="match status" value="1"/>
</dbReference>
<evidence type="ECO:0000256" key="4">
    <source>
        <dbReference type="ARBA" id="ARBA00022963"/>
    </source>
</evidence>
<comment type="caution">
    <text evidence="11">The sequence shown here is derived from an EMBL/GenBank/DDBJ whole genome shotgun (WGS) entry which is preliminary data.</text>
</comment>
<dbReference type="InterPro" id="IPR029058">
    <property type="entry name" value="AB_hydrolase_fold"/>
</dbReference>
<dbReference type="Gene3D" id="3.40.50.10860">
    <property type="entry name" value="Leucine Dehydrogenase, chain A, domain 1"/>
    <property type="match status" value="1"/>
</dbReference>
<keyword evidence="6" id="KW-0443">Lipid metabolism</keyword>
<dbReference type="Gene3D" id="3.40.50.720">
    <property type="entry name" value="NAD(P)-binding Rossmann-like Domain"/>
    <property type="match status" value="1"/>
</dbReference>
<evidence type="ECO:0000259" key="9">
    <source>
        <dbReference type="Pfam" id="PF00561"/>
    </source>
</evidence>
<dbReference type="AlphaFoldDB" id="A0A1Q3EEF0"/>
<reference evidence="11 12" key="1">
    <citation type="submission" date="2016-08" db="EMBL/GenBank/DDBJ databases">
        <authorList>
            <consortium name="Lentinula edodes genome sequencing consortium"/>
            <person name="Sakamoto Y."/>
            <person name="Nakade K."/>
            <person name="Sato S."/>
            <person name="Yoshida Y."/>
            <person name="Miyazaki K."/>
            <person name="Natsume S."/>
            <person name="Konno N."/>
        </authorList>
    </citation>
    <scope>NUCLEOTIDE SEQUENCE [LARGE SCALE GENOMIC DNA]</scope>
    <source>
        <strain evidence="11 12">NBRC 111202</strain>
    </source>
</reference>
<organism evidence="11 12">
    <name type="scientific">Lentinula edodes</name>
    <name type="common">Shiitake mushroom</name>
    <name type="synonym">Lentinus edodes</name>
    <dbReference type="NCBI Taxonomy" id="5353"/>
    <lineage>
        <taxon>Eukaryota</taxon>
        <taxon>Fungi</taxon>
        <taxon>Dikarya</taxon>
        <taxon>Basidiomycota</taxon>
        <taxon>Agaricomycotina</taxon>
        <taxon>Agaricomycetes</taxon>
        <taxon>Agaricomycetidae</taxon>
        <taxon>Agaricales</taxon>
        <taxon>Marasmiineae</taxon>
        <taxon>Omphalotaceae</taxon>
        <taxon>Lentinula</taxon>
    </lineage>
</organism>
<dbReference type="InterPro" id="IPR046346">
    <property type="entry name" value="Aminoacid_DH-like_N_sf"/>
</dbReference>
<dbReference type="SUPFAM" id="SSF53474">
    <property type="entry name" value="alpha/beta-Hydrolases"/>
    <property type="match status" value="1"/>
</dbReference>
<evidence type="ECO:0000256" key="8">
    <source>
        <dbReference type="SAM" id="Phobius"/>
    </source>
</evidence>
<keyword evidence="3" id="KW-0378">Hydrolase</keyword>
<dbReference type="GO" id="GO:0016020">
    <property type="term" value="C:membrane"/>
    <property type="evidence" value="ECO:0007669"/>
    <property type="project" value="UniProtKB-SubCell"/>
</dbReference>
<dbReference type="GO" id="GO:0016042">
    <property type="term" value="P:lipid catabolic process"/>
    <property type="evidence" value="ECO:0007669"/>
    <property type="project" value="UniProtKB-KW"/>
</dbReference>
<keyword evidence="4" id="KW-0442">Lipid degradation</keyword>
<dbReference type="EMBL" id="BDGU01000257">
    <property type="protein sequence ID" value="GAW05595.1"/>
    <property type="molecule type" value="Genomic_DNA"/>
</dbReference>
<dbReference type="InterPro" id="IPR000073">
    <property type="entry name" value="AB_hydrolase_1"/>
</dbReference>
<evidence type="ECO:0000256" key="2">
    <source>
        <dbReference type="ARBA" id="ARBA00022692"/>
    </source>
</evidence>